<dbReference type="InterPro" id="IPR004045">
    <property type="entry name" value="Glutathione_S-Trfase_N"/>
</dbReference>
<organism evidence="2 3">
    <name type="scientific">Scytonema millei VB511283</name>
    <dbReference type="NCBI Taxonomy" id="1245923"/>
    <lineage>
        <taxon>Bacteria</taxon>
        <taxon>Bacillati</taxon>
        <taxon>Cyanobacteriota</taxon>
        <taxon>Cyanophyceae</taxon>
        <taxon>Nostocales</taxon>
        <taxon>Scytonemataceae</taxon>
        <taxon>Scytonema</taxon>
    </lineage>
</organism>
<dbReference type="InterPro" id="IPR040079">
    <property type="entry name" value="Glutathione_S-Trfase"/>
</dbReference>
<dbReference type="PANTHER" id="PTHR42673">
    <property type="entry name" value="MALEYLACETOACETATE ISOMERASE"/>
    <property type="match status" value="1"/>
</dbReference>
<dbReference type="Pfam" id="PF13409">
    <property type="entry name" value="GST_N_2"/>
    <property type="match status" value="1"/>
</dbReference>
<dbReference type="CDD" id="cd03043">
    <property type="entry name" value="GST_N_1"/>
    <property type="match status" value="1"/>
</dbReference>
<dbReference type="GO" id="GO:0006559">
    <property type="term" value="P:L-phenylalanine catabolic process"/>
    <property type="evidence" value="ECO:0007669"/>
    <property type="project" value="TreeGrafter"/>
</dbReference>
<feature type="domain" description="GST N-terminal" evidence="1">
    <location>
        <begin position="4"/>
        <end position="84"/>
    </location>
</feature>
<dbReference type="AlphaFoldDB" id="A0A9X5E9R0"/>
<dbReference type="EMBL" id="JTJC03000012">
    <property type="protein sequence ID" value="NHC37837.1"/>
    <property type="molecule type" value="Genomic_DNA"/>
</dbReference>
<dbReference type="CDD" id="cd03194">
    <property type="entry name" value="GST_C_3"/>
    <property type="match status" value="1"/>
</dbReference>
<dbReference type="Gene3D" id="1.20.1050.10">
    <property type="match status" value="1"/>
</dbReference>
<keyword evidence="3" id="KW-1185">Reference proteome</keyword>
<dbReference type="SFLD" id="SFLDS00019">
    <property type="entry name" value="Glutathione_Transferase_(cytos"/>
    <property type="match status" value="1"/>
</dbReference>
<dbReference type="GO" id="GO:0016034">
    <property type="term" value="F:maleylacetoacetate isomerase activity"/>
    <property type="evidence" value="ECO:0007669"/>
    <property type="project" value="TreeGrafter"/>
</dbReference>
<dbReference type="SFLD" id="SFLDG00358">
    <property type="entry name" value="Main_(cytGST)"/>
    <property type="match status" value="1"/>
</dbReference>
<evidence type="ECO:0000313" key="3">
    <source>
        <dbReference type="Proteomes" id="UP000031532"/>
    </source>
</evidence>
<dbReference type="OrthoDB" id="508763at2"/>
<dbReference type="GO" id="GO:0006749">
    <property type="term" value="P:glutathione metabolic process"/>
    <property type="evidence" value="ECO:0007669"/>
    <property type="project" value="TreeGrafter"/>
</dbReference>
<dbReference type="InterPro" id="IPR036249">
    <property type="entry name" value="Thioredoxin-like_sf"/>
</dbReference>
<dbReference type="PROSITE" id="PS50404">
    <property type="entry name" value="GST_NTER"/>
    <property type="match status" value="1"/>
</dbReference>
<gene>
    <name evidence="2" type="ORF">QH73_0024890</name>
</gene>
<proteinExistence type="predicted"/>
<dbReference type="PANTHER" id="PTHR42673:SF4">
    <property type="entry name" value="MALEYLACETOACETATE ISOMERASE"/>
    <property type="match status" value="1"/>
</dbReference>
<reference evidence="2 3" key="1">
    <citation type="journal article" date="2015" name="Genome Announc.">
        <title>Draft Genome Sequence of the Terrestrial Cyanobacterium Scytonema millei VB511283, Isolated from Eastern India.</title>
        <authorList>
            <person name="Sen D."/>
            <person name="Chandrababunaidu M.M."/>
            <person name="Singh D."/>
            <person name="Sanghi N."/>
            <person name="Ghorai A."/>
            <person name="Mishra G.P."/>
            <person name="Madduluri M."/>
            <person name="Adhikary S.P."/>
            <person name="Tripathy S."/>
        </authorList>
    </citation>
    <scope>NUCLEOTIDE SEQUENCE [LARGE SCALE GENOMIC DNA]</scope>
    <source>
        <strain evidence="2 3">VB511283</strain>
    </source>
</reference>
<comment type="caution">
    <text evidence="2">The sequence shown here is derived from an EMBL/GenBank/DDBJ whole genome shotgun (WGS) entry which is preliminary data.</text>
</comment>
<accession>A0A9X5E9R0</accession>
<dbReference type="GO" id="GO:0004364">
    <property type="term" value="F:glutathione transferase activity"/>
    <property type="evidence" value="ECO:0007669"/>
    <property type="project" value="TreeGrafter"/>
</dbReference>
<sequence>MAQFTLVIGNKNYSSWSLRPWLVLKQIGVDFNEVRIPLDTPQFRQEIFRYSPTGKVPVLQHGNITIWESIAICEYLIEQFPAANLLPTELAARALARSISAEMHAGFQNLRQNMPMNCRSHFPGKGMKLGVQEDIDRITAIWRECREKFGNNNGDLLFGHFTIADAMFAPVVSRFITYGVKLDPICQDYAEAIRHLPTMQAWITAAQVEPEHLEQYDNQ</sequence>
<evidence type="ECO:0000259" key="1">
    <source>
        <dbReference type="PROSITE" id="PS50404"/>
    </source>
</evidence>
<name>A0A9X5E9R0_9CYAN</name>
<evidence type="ECO:0000313" key="2">
    <source>
        <dbReference type="EMBL" id="NHC37837.1"/>
    </source>
</evidence>
<dbReference type="SUPFAM" id="SSF52833">
    <property type="entry name" value="Thioredoxin-like"/>
    <property type="match status" value="1"/>
</dbReference>
<dbReference type="SUPFAM" id="SSF47616">
    <property type="entry name" value="GST C-terminal domain-like"/>
    <property type="match status" value="1"/>
</dbReference>
<dbReference type="Gene3D" id="3.40.30.10">
    <property type="entry name" value="Glutaredoxin"/>
    <property type="match status" value="1"/>
</dbReference>
<dbReference type="Pfam" id="PF13410">
    <property type="entry name" value="GST_C_2"/>
    <property type="match status" value="1"/>
</dbReference>
<dbReference type="FunFam" id="3.40.30.10:FF:000206">
    <property type="entry name" value="Probable glutathione S-transferase"/>
    <property type="match status" value="1"/>
</dbReference>
<dbReference type="Proteomes" id="UP000031532">
    <property type="component" value="Unassembled WGS sequence"/>
</dbReference>
<protein>
    <submittedName>
        <fullName evidence="2">Glutathione S-transferase family protein</fullName>
    </submittedName>
</protein>
<dbReference type="InterPro" id="IPR036282">
    <property type="entry name" value="Glutathione-S-Trfase_C_sf"/>
</dbReference>